<comment type="caution">
    <text evidence="2">The sequence shown here is derived from an EMBL/GenBank/DDBJ whole genome shotgun (WGS) entry which is preliminary data.</text>
</comment>
<evidence type="ECO:0008006" key="4">
    <source>
        <dbReference type="Google" id="ProtNLM"/>
    </source>
</evidence>
<dbReference type="Proteomes" id="UP000002945">
    <property type="component" value="Unassembled WGS sequence"/>
</dbReference>
<evidence type="ECO:0000256" key="1">
    <source>
        <dbReference type="SAM" id="MobiDB-lite"/>
    </source>
</evidence>
<dbReference type="InterPro" id="IPR011466">
    <property type="entry name" value="DUF1572"/>
</dbReference>
<dbReference type="Gene3D" id="1.20.120.450">
    <property type="entry name" value="dinb family like domain"/>
    <property type="match status" value="1"/>
</dbReference>
<evidence type="ECO:0000313" key="3">
    <source>
        <dbReference type="Proteomes" id="UP000002945"/>
    </source>
</evidence>
<gene>
    <name evidence="2" type="ORF">KAOT1_09631</name>
</gene>
<organism evidence="2 3">
    <name type="scientific">Kordia algicida OT-1</name>
    <dbReference type="NCBI Taxonomy" id="391587"/>
    <lineage>
        <taxon>Bacteria</taxon>
        <taxon>Pseudomonadati</taxon>
        <taxon>Bacteroidota</taxon>
        <taxon>Flavobacteriia</taxon>
        <taxon>Flavobacteriales</taxon>
        <taxon>Flavobacteriaceae</taxon>
        <taxon>Kordia</taxon>
    </lineage>
</organism>
<keyword evidence="3" id="KW-1185">Reference proteome</keyword>
<reference evidence="2 3" key="1">
    <citation type="journal article" date="2011" name="J. Bacteriol.">
        <title>Genome sequence of the algicidal bacterium Kordia algicida OT-1.</title>
        <authorList>
            <person name="Lee H.S."/>
            <person name="Kang S.G."/>
            <person name="Kwon K.K."/>
            <person name="Lee J.H."/>
            <person name="Kim S.J."/>
        </authorList>
    </citation>
    <scope>NUCLEOTIDE SEQUENCE [LARGE SCALE GENOMIC DNA]</scope>
    <source>
        <strain evidence="2 3">OT-1</strain>
    </source>
</reference>
<feature type="region of interest" description="Disordered" evidence="1">
    <location>
        <begin position="162"/>
        <end position="187"/>
    </location>
</feature>
<dbReference type="Pfam" id="PF07609">
    <property type="entry name" value="DUF1572"/>
    <property type="match status" value="1"/>
</dbReference>
<dbReference type="AlphaFoldDB" id="A9E461"/>
<accession>A9E461</accession>
<sequence>MNSVAENYLESTRKQFAYYKSLGDKTFAQLTDEAIHWQQHEDSNSISIIVKHIVGNMLSRWTNFLTEDGEKDWRHRDSEFEATYKTKAEMIAAWEKGWQCLFDAINPLQADDVSRIIYIRNQGHTVLEAITRQLCHYPYHIGQLVYVAKLIRAEEWKSLSIPKGKSSSYNADKFSKEKDRTHFTDDL</sequence>
<dbReference type="eggNOG" id="COG2318">
    <property type="taxonomic scope" value="Bacteria"/>
</dbReference>
<dbReference type="SUPFAM" id="SSF109854">
    <property type="entry name" value="DinB/YfiT-like putative metalloenzymes"/>
    <property type="match status" value="1"/>
</dbReference>
<feature type="compositionally biased region" description="Basic and acidic residues" evidence="1">
    <location>
        <begin position="173"/>
        <end position="187"/>
    </location>
</feature>
<dbReference type="OrthoDB" id="68731at2"/>
<dbReference type="RefSeq" id="WP_007094486.1">
    <property type="nucleotide sequence ID" value="NZ_CP142125.1"/>
</dbReference>
<dbReference type="InterPro" id="IPR034660">
    <property type="entry name" value="DinB/YfiT-like"/>
</dbReference>
<evidence type="ECO:0000313" key="2">
    <source>
        <dbReference type="EMBL" id="EDP95323.1"/>
    </source>
</evidence>
<protein>
    <recommendedName>
        <fullName evidence="4">DUF1572 domain-containing protein</fullName>
    </recommendedName>
</protein>
<dbReference type="EMBL" id="ABIB01000009">
    <property type="protein sequence ID" value="EDP95323.1"/>
    <property type="molecule type" value="Genomic_DNA"/>
</dbReference>
<proteinExistence type="predicted"/>
<name>A9E461_9FLAO</name>
<dbReference type="STRING" id="391587.KAOT1_09631"/>
<dbReference type="HOGENOM" id="CLU_112806_0_0_10"/>